<reference evidence="1" key="1">
    <citation type="submission" date="2020-08" db="EMBL/GenBank/DDBJ databases">
        <title>Genome sequencing and assembly of the red palm weevil Rhynchophorus ferrugineus.</title>
        <authorList>
            <person name="Dias G.B."/>
            <person name="Bergman C.M."/>
            <person name="Manee M."/>
        </authorList>
    </citation>
    <scope>NUCLEOTIDE SEQUENCE</scope>
    <source>
        <strain evidence="1">AA-2017</strain>
        <tissue evidence="1">Whole larva</tissue>
    </source>
</reference>
<accession>A0A834IGW5</accession>
<name>A0A834IGW5_RHYFE</name>
<gene>
    <name evidence="1" type="ORF">GWI33_009299</name>
</gene>
<dbReference type="AlphaFoldDB" id="A0A834IGW5"/>
<evidence type="ECO:0000313" key="1">
    <source>
        <dbReference type="EMBL" id="KAF7277688.1"/>
    </source>
</evidence>
<protein>
    <submittedName>
        <fullName evidence="1">Uncharacterized protein</fullName>
    </submittedName>
</protein>
<proteinExistence type="predicted"/>
<dbReference type="Proteomes" id="UP000625711">
    <property type="component" value="Unassembled WGS sequence"/>
</dbReference>
<organism evidence="1 2">
    <name type="scientific">Rhynchophorus ferrugineus</name>
    <name type="common">Red palm weevil</name>
    <name type="synonym">Curculio ferrugineus</name>
    <dbReference type="NCBI Taxonomy" id="354439"/>
    <lineage>
        <taxon>Eukaryota</taxon>
        <taxon>Metazoa</taxon>
        <taxon>Ecdysozoa</taxon>
        <taxon>Arthropoda</taxon>
        <taxon>Hexapoda</taxon>
        <taxon>Insecta</taxon>
        <taxon>Pterygota</taxon>
        <taxon>Neoptera</taxon>
        <taxon>Endopterygota</taxon>
        <taxon>Coleoptera</taxon>
        <taxon>Polyphaga</taxon>
        <taxon>Cucujiformia</taxon>
        <taxon>Curculionidae</taxon>
        <taxon>Dryophthorinae</taxon>
        <taxon>Rhynchophorus</taxon>
    </lineage>
</organism>
<evidence type="ECO:0000313" key="2">
    <source>
        <dbReference type="Proteomes" id="UP000625711"/>
    </source>
</evidence>
<dbReference type="EMBL" id="JAACXV010000415">
    <property type="protein sequence ID" value="KAF7277688.1"/>
    <property type="molecule type" value="Genomic_DNA"/>
</dbReference>
<keyword evidence="2" id="KW-1185">Reference proteome</keyword>
<comment type="caution">
    <text evidence="1">The sequence shown here is derived from an EMBL/GenBank/DDBJ whole genome shotgun (WGS) entry which is preliminary data.</text>
</comment>
<sequence>MSLQIRNCNSMVETNQIGQRRIDVRVSFPSCHHHSKEESRRFTSPKKKRKKTRAILLAALINKSANTMIKCNLVAEEIDNIPLAVRFVGAPPSSSRLDDGTGAISLFDGLIRRRGSVDEEIKAGEFIIREIDTCNV</sequence>